<dbReference type="Proteomes" id="UP000008311">
    <property type="component" value="Unassembled WGS sequence"/>
</dbReference>
<feature type="region of interest" description="Disordered" evidence="1">
    <location>
        <begin position="74"/>
        <end position="104"/>
    </location>
</feature>
<protein>
    <recommendedName>
        <fullName evidence="4">Transmembrane protein</fullName>
    </recommendedName>
</protein>
<dbReference type="PANTHER" id="PTHR33237">
    <property type="entry name" value="F2P16.13 PROTEIN-RELATED"/>
    <property type="match status" value="1"/>
</dbReference>
<keyword evidence="3" id="KW-1185">Reference proteome</keyword>
<evidence type="ECO:0000313" key="3">
    <source>
        <dbReference type="Proteomes" id="UP000008311"/>
    </source>
</evidence>
<dbReference type="EMBL" id="EQ973936">
    <property type="protein sequence ID" value="EEF38008.1"/>
    <property type="molecule type" value="Genomic_DNA"/>
</dbReference>
<dbReference type="AlphaFoldDB" id="B9SEH8"/>
<evidence type="ECO:0008006" key="4">
    <source>
        <dbReference type="Google" id="ProtNLM"/>
    </source>
</evidence>
<dbReference type="STRING" id="3988.B9SEH8"/>
<dbReference type="eggNOG" id="ENOG502S3R7">
    <property type="taxonomic scope" value="Eukaryota"/>
</dbReference>
<dbReference type="OrthoDB" id="755532at2759"/>
<evidence type="ECO:0000313" key="2">
    <source>
        <dbReference type="EMBL" id="EEF38008.1"/>
    </source>
</evidence>
<dbReference type="KEGG" id="rcu:8269506"/>
<organism evidence="2 3">
    <name type="scientific">Ricinus communis</name>
    <name type="common">Castor bean</name>
    <dbReference type="NCBI Taxonomy" id="3988"/>
    <lineage>
        <taxon>Eukaryota</taxon>
        <taxon>Viridiplantae</taxon>
        <taxon>Streptophyta</taxon>
        <taxon>Embryophyta</taxon>
        <taxon>Tracheophyta</taxon>
        <taxon>Spermatophyta</taxon>
        <taxon>Magnoliopsida</taxon>
        <taxon>eudicotyledons</taxon>
        <taxon>Gunneridae</taxon>
        <taxon>Pentapetalae</taxon>
        <taxon>rosids</taxon>
        <taxon>fabids</taxon>
        <taxon>Malpighiales</taxon>
        <taxon>Euphorbiaceae</taxon>
        <taxon>Acalyphoideae</taxon>
        <taxon>Acalypheae</taxon>
        <taxon>Ricinus</taxon>
    </lineage>
</organism>
<proteinExistence type="predicted"/>
<sequence>MVRLLQERGAEHHMEAGSMPLATALFVSVSVLVALCAKHTRKHPETSNKIRVTTPTNNKSPLASPKNLAARISNKAIDPFKKKDSSDDQGGEAGIGAKEMEGDGFGEGGLWQKSILMGEKCRPPEFSGVIYYDSHGNQLPEMPRSPRASPLPSFSFPVVIDTNYK</sequence>
<evidence type="ECO:0000256" key="1">
    <source>
        <dbReference type="SAM" id="MobiDB-lite"/>
    </source>
</evidence>
<reference evidence="3" key="1">
    <citation type="journal article" date="2010" name="Nat. Biotechnol.">
        <title>Draft genome sequence of the oilseed species Ricinus communis.</title>
        <authorList>
            <person name="Chan A.P."/>
            <person name="Crabtree J."/>
            <person name="Zhao Q."/>
            <person name="Lorenzi H."/>
            <person name="Orvis J."/>
            <person name="Puiu D."/>
            <person name="Melake-Berhan A."/>
            <person name="Jones K.M."/>
            <person name="Redman J."/>
            <person name="Chen G."/>
            <person name="Cahoon E.B."/>
            <person name="Gedil M."/>
            <person name="Stanke M."/>
            <person name="Haas B.J."/>
            <person name="Wortman J.R."/>
            <person name="Fraser-Liggett C.M."/>
            <person name="Ravel J."/>
            <person name="Rabinowicz P.D."/>
        </authorList>
    </citation>
    <scope>NUCLEOTIDE SEQUENCE [LARGE SCALE GENOMIC DNA]</scope>
    <source>
        <strain evidence="3">cv. Hale</strain>
    </source>
</reference>
<name>B9SEH8_RICCO</name>
<dbReference type="PANTHER" id="PTHR33237:SF50">
    <property type="entry name" value="TRANSMEMBRANE PROTEIN"/>
    <property type="match status" value="1"/>
</dbReference>
<dbReference type="InParanoid" id="B9SEH8"/>
<gene>
    <name evidence="2" type="ORF">RCOM_0704790</name>
</gene>
<accession>B9SEH8</accession>